<keyword evidence="1" id="KW-1133">Transmembrane helix</keyword>
<name>A0A165SZY4_9AGAM</name>
<organism evidence="2 3">
    <name type="scientific">Neolentinus lepideus HHB14362 ss-1</name>
    <dbReference type="NCBI Taxonomy" id="1314782"/>
    <lineage>
        <taxon>Eukaryota</taxon>
        <taxon>Fungi</taxon>
        <taxon>Dikarya</taxon>
        <taxon>Basidiomycota</taxon>
        <taxon>Agaricomycotina</taxon>
        <taxon>Agaricomycetes</taxon>
        <taxon>Gloeophyllales</taxon>
        <taxon>Gloeophyllaceae</taxon>
        <taxon>Neolentinus</taxon>
    </lineage>
</organism>
<keyword evidence="1" id="KW-0812">Transmembrane</keyword>
<protein>
    <submittedName>
        <fullName evidence="2">Uncharacterized protein</fullName>
    </submittedName>
</protein>
<evidence type="ECO:0000313" key="3">
    <source>
        <dbReference type="Proteomes" id="UP000076761"/>
    </source>
</evidence>
<dbReference type="EMBL" id="KV425569">
    <property type="protein sequence ID" value="KZT25926.1"/>
    <property type="molecule type" value="Genomic_DNA"/>
</dbReference>
<accession>A0A165SZY4</accession>
<evidence type="ECO:0000256" key="1">
    <source>
        <dbReference type="SAM" id="Phobius"/>
    </source>
</evidence>
<dbReference type="AlphaFoldDB" id="A0A165SZY4"/>
<keyword evidence="3" id="KW-1185">Reference proteome</keyword>
<feature type="transmembrane region" description="Helical" evidence="1">
    <location>
        <begin position="41"/>
        <end position="60"/>
    </location>
</feature>
<gene>
    <name evidence="2" type="ORF">NEOLEDRAFT_1132970</name>
</gene>
<reference evidence="2 3" key="1">
    <citation type="journal article" date="2016" name="Mol. Biol. Evol.">
        <title>Comparative Genomics of Early-Diverging Mushroom-Forming Fungi Provides Insights into the Origins of Lignocellulose Decay Capabilities.</title>
        <authorList>
            <person name="Nagy L.G."/>
            <person name="Riley R."/>
            <person name="Tritt A."/>
            <person name="Adam C."/>
            <person name="Daum C."/>
            <person name="Floudas D."/>
            <person name="Sun H."/>
            <person name="Yadav J.S."/>
            <person name="Pangilinan J."/>
            <person name="Larsson K.H."/>
            <person name="Matsuura K."/>
            <person name="Barry K."/>
            <person name="Labutti K."/>
            <person name="Kuo R."/>
            <person name="Ohm R.A."/>
            <person name="Bhattacharya S.S."/>
            <person name="Shirouzu T."/>
            <person name="Yoshinaga Y."/>
            <person name="Martin F.M."/>
            <person name="Grigoriev I.V."/>
            <person name="Hibbett D.S."/>
        </authorList>
    </citation>
    <scope>NUCLEOTIDE SEQUENCE [LARGE SCALE GENOMIC DNA]</scope>
    <source>
        <strain evidence="2 3">HHB14362 ss-1</strain>
    </source>
</reference>
<feature type="transmembrane region" description="Helical" evidence="1">
    <location>
        <begin position="9"/>
        <end position="29"/>
    </location>
</feature>
<evidence type="ECO:0000313" key="2">
    <source>
        <dbReference type="EMBL" id="KZT25926.1"/>
    </source>
</evidence>
<dbReference type="Proteomes" id="UP000076761">
    <property type="component" value="Unassembled WGS sequence"/>
</dbReference>
<dbReference type="InParanoid" id="A0A165SZY4"/>
<sequence>MYPVTVTGIWLESCLYGVYGAVFYAYMYLRRNSGLGKGTSPRVVWVLIVLFILSTISLVLEQRRKPTPRTFGATSTTHS</sequence>
<keyword evidence="1" id="KW-0472">Membrane</keyword>
<proteinExistence type="predicted"/>